<dbReference type="Pfam" id="PF14309">
    <property type="entry name" value="DUF4378"/>
    <property type="match status" value="1"/>
</dbReference>
<dbReference type="AlphaFoldDB" id="A0A7J0GVJ5"/>
<protein>
    <recommendedName>
        <fullName evidence="7">Phosphatidylinositol N-acetyglucosaminlytransferase subunit P-like protein</fullName>
    </recommendedName>
</protein>
<dbReference type="InterPro" id="IPR032795">
    <property type="entry name" value="DUF3741-assoc"/>
</dbReference>
<proteinExistence type="predicted"/>
<feature type="region of interest" description="Disordered" evidence="1">
    <location>
        <begin position="585"/>
        <end position="611"/>
    </location>
</feature>
<evidence type="ECO:0000259" key="4">
    <source>
        <dbReference type="Pfam" id="PF14383"/>
    </source>
</evidence>
<dbReference type="InterPro" id="IPR022212">
    <property type="entry name" value="DUF3741"/>
</dbReference>
<organism evidence="5 6">
    <name type="scientific">Actinidia rufa</name>
    <dbReference type="NCBI Taxonomy" id="165716"/>
    <lineage>
        <taxon>Eukaryota</taxon>
        <taxon>Viridiplantae</taxon>
        <taxon>Streptophyta</taxon>
        <taxon>Embryophyta</taxon>
        <taxon>Tracheophyta</taxon>
        <taxon>Spermatophyta</taxon>
        <taxon>Magnoliopsida</taxon>
        <taxon>eudicotyledons</taxon>
        <taxon>Gunneridae</taxon>
        <taxon>Pentapetalae</taxon>
        <taxon>asterids</taxon>
        <taxon>Ericales</taxon>
        <taxon>Actinidiaceae</taxon>
        <taxon>Actinidia</taxon>
    </lineage>
</organism>
<reference evidence="5 6" key="1">
    <citation type="submission" date="2019-07" db="EMBL/GenBank/DDBJ databases">
        <title>De Novo Assembly of kiwifruit Actinidia rufa.</title>
        <authorList>
            <person name="Sugita-Konishi S."/>
            <person name="Sato K."/>
            <person name="Mori E."/>
            <person name="Abe Y."/>
            <person name="Kisaki G."/>
            <person name="Hamano K."/>
            <person name="Suezawa K."/>
            <person name="Otani M."/>
            <person name="Fukuda T."/>
            <person name="Manabe T."/>
            <person name="Gomi K."/>
            <person name="Tabuchi M."/>
            <person name="Akimitsu K."/>
            <person name="Kataoka I."/>
        </authorList>
    </citation>
    <scope>NUCLEOTIDE SEQUENCE [LARGE SCALE GENOMIC DNA]</scope>
    <source>
        <strain evidence="6">cv. Fuchu</strain>
    </source>
</reference>
<dbReference type="Proteomes" id="UP000585474">
    <property type="component" value="Unassembled WGS sequence"/>
</dbReference>
<keyword evidence="6" id="KW-1185">Reference proteome</keyword>
<feature type="domain" description="DUF3741" evidence="4">
    <location>
        <begin position="4"/>
        <end position="23"/>
    </location>
</feature>
<feature type="domain" description="DUF4378" evidence="3">
    <location>
        <begin position="629"/>
        <end position="776"/>
    </location>
</feature>
<dbReference type="OrthoDB" id="1584003at2759"/>
<dbReference type="Pfam" id="PF14383">
    <property type="entry name" value="VARLMGL"/>
    <property type="match status" value="1"/>
</dbReference>
<sequence>MESKQRTPSVIARLMGLDELPPKEPVCKPYSVLSEDYLRKSASISLLLKQSYRESHSFKVNGEKEQEFIQSSKGEKANSSTTDVKKSVVRQKFTDGKHLSIDEKLRHSKEFDEVMKDTDSVEDLLLRYRHQPDSLFTDHLHDLQYGHPQSHSGNVSVFKCSNAPSSRKSEIFRRSERATAQRNLLRSLQKLENGSDADSYDDLIDYTRQLLKSRLELKDKTSLSPSKIVVLKPNIGKPWNAARTSFSPVSQDVSQPCERKRVEFSKPIELHNQEVMKKNLVDDKEPSRHSFRFSRELANGIPGQIISSASSPLTEVSRTEMKESEVMTPSCPSFFYWKNQCQTTYPPLSRSSFAKQAKKQLSERWKMTKSLQEVGVAGRGTTLGEMLSVPYRDTRYQNLNYKLDISEPSHQLSLNDRDADLGSPLGISSKDGWHDECAKSLTSVSTDYHLKLEESVIQGKDELRMQNFSYDSSGASDFSGNSEEEKPEPVPCIEVVKYENLSHVVDAFLGQESLTRPQEELLVPSSCSEIDPEFPMSLGEGYSPSPNSVLERPFNEENFSGSGCFQGVGADLHGLHMQLQLLKSESEETNSEGPGMVVSSDDDSGDGSVDFSEESRKLEGLFRAEESRDFSYLVDVLDEAGFHMWMGIETWHSPDSPVNPSVFHTLEKKYGDQTSWEKSERTLLFDRINLGLKEILQCTDVLTWEKPLRKKLNLSQSREVVEEELWMFLVSQGKEVSKDLSEKALGMEIRWFELWYDIDLIVFEMERFLFDELADELWLFPPETREEHLRHWLQVATPSSAWWFCSCASAAAATAAVVEEGGR</sequence>
<evidence type="ECO:0000259" key="2">
    <source>
        <dbReference type="Pfam" id="PF12552"/>
    </source>
</evidence>
<evidence type="ECO:0000313" key="6">
    <source>
        <dbReference type="Proteomes" id="UP000585474"/>
    </source>
</evidence>
<feature type="domain" description="DUF3741" evidence="2">
    <location>
        <begin position="90"/>
        <end position="134"/>
    </location>
</feature>
<accession>A0A7J0GVJ5</accession>
<dbReference type="PANTHER" id="PTHR46836:SF7">
    <property type="entry name" value="PHOSPHATIDYLINOSITOL N-ACETYGLUCOSAMINLYTRANSFERASE SUBUNIT P-LIKE PROTEIN"/>
    <property type="match status" value="1"/>
</dbReference>
<evidence type="ECO:0000259" key="3">
    <source>
        <dbReference type="Pfam" id="PF14309"/>
    </source>
</evidence>
<name>A0A7J0GVJ5_9ERIC</name>
<dbReference type="EMBL" id="BJWL01000024">
    <property type="protein sequence ID" value="GFZ14870.1"/>
    <property type="molecule type" value="Genomic_DNA"/>
</dbReference>
<comment type="caution">
    <text evidence="5">The sequence shown here is derived from an EMBL/GenBank/DDBJ whole genome shotgun (WGS) entry which is preliminary data.</text>
</comment>
<evidence type="ECO:0000256" key="1">
    <source>
        <dbReference type="SAM" id="MobiDB-lite"/>
    </source>
</evidence>
<dbReference type="InterPro" id="IPR025486">
    <property type="entry name" value="DUF4378"/>
</dbReference>
<gene>
    <name evidence="5" type="ORF">Acr_24g0010600</name>
</gene>
<dbReference type="PANTHER" id="PTHR46836">
    <property type="entry name" value="AFADIN"/>
    <property type="match status" value="1"/>
</dbReference>
<evidence type="ECO:0008006" key="7">
    <source>
        <dbReference type="Google" id="ProtNLM"/>
    </source>
</evidence>
<evidence type="ECO:0000313" key="5">
    <source>
        <dbReference type="EMBL" id="GFZ14870.1"/>
    </source>
</evidence>
<dbReference type="Pfam" id="PF12552">
    <property type="entry name" value="DUF3741"/>
    <property type="match status" value="1"/>
</dbReference>